<dbReference type="GO" id="GO:0006020">
    <property type="term" value="P:inositol metabolic process"/>
    <property type="evidence" value="ECO:0007669"/>
    <property type="project" value="TreeGrafter"/>
</dbReference>
<dbReference type="GO" id="GO:0007165">
    <property type="term" value="P:signal transduction"/>
    <property type="evidence" value="ECO:0007669"/>
    <property type="project" value="TreeGrafter"/>
</dbReference>
<keyword evidence="4 9" id="KW-0479">Metal-binding</keyword>
<dbReference type="InterPro" id="IPR020583">
    <property type="entry name" value="Inositol_monoP_metal-BS"/>
</dbReference>
<dbReference type="STRING" id="647171.MetfoDRAFT_1601"/>
<evidence type="ECO:0000256" key="7">
    <source>
        <dbReference type="ARBA" id="ARBA00023277"/>
    </source>
</evidence>
<feature type="binding site" evidence="9">
    <location>
        <position position="81"/>
    </location>
    <ligand>
        <name>Mg(2+)</name>
        <dbReference type="ChEBI" id="CHEBI:18420"/>
        <label>1</label>
        <note>catalytic</note>
    </ligand>
</feature>
<dbReference type="FunFam" id="3.40.190.80:FF:000020">
    <property type="entry name" value="Fructose-1,6-bisphosphatase/inositol-1-monophosphatase"/>
    <property type="match status" value="1"/>
</dbReference>
<evidence type="ECO:0000256" key="3">
    <source>
        <dbReference type="ARBA" id="ARBA00013093"/>
    </source>
</evidence>
<gene>
    <name evidence="10" type="ORF">MetfoDRAFT_1601</name>
</gene>
<evidence type="ECO:0000313" key="10">
    <source>
        <dbReference type="EMBL" id="EHP84644.1"/>
    </source>
</evidence>
<keyword evidence="11" id="KW-1185">Reference proteome</keyword>
<evidence type="ECO:0000256" key="4">
    <source>
        <dbReference type="ARBA" id="ARBA00022723"/>
    </source>
</evidence>
<dbReference type="GO" id="GO:0008934">
    <property type="term" value="F:inositol monophosphate 1-phosphatase activity"/>
    <property type="evidence" value="ECO:0007669"/>
    <property type="project" value="TreeGrafter"/>
</dbReference>
<dbReference type="PANTHER" id="PTHR20854">
    <property type="entry name" value="INOSITOL MONOPHOSPHATASE"/>
    <property type="match status" value="1"/>
</dbReference>
<comment type="catalytic activity">
    <reaction evidence="1">
        <text>beta-D-fructose 1,6-bisphosphate + H2O = beta-D-fructose 6-phosphate + phosphate</text>
        <dbReference type="Rhea" id="RHEA:11064"/>
        <dbReference type="ChEBI" id="CHEBI:15377"/>
        <dbReference type="ChEBI" id="CHEBI:32966"/>
        <dbReference type="ChEBI" id="CHEBI:43474"/>
        <dbReference type="ChEBI" id="CHEBI:57634"/>
        <dbReference type="EC" id="3.1.3.11"/>
    </reaction>
</comment>
<reference evidence="10 11" key="1">
    <citation type="submission" date="2011-09" db="EMBL/GenBank/DDBJ databases">
        <title>The draft genome of Methanotorris formicicus Mc-S-70.</title>
        <authorList>
            <consortium name="US DOE Joint Genome Institute (JGI-PGF)"/>
            <person name="Lucas S."/>
            <person name="Han J."/>
            <person name="Lapidus A."/>
            <person name="Cheng J.-F."/>
            <person name="Goodwin L."/>
            <person name="Pitluck S."/>
            <person name="Peters L."/>
            <person name="Land M.L."/>
            <person name="Hauser L."/>
            <person name="Sieprawska-Lupa M."/>
            <person name="Takai K."/>
            <person name="Miyazaki J."/>
            <person name="Whitman W."/>
            <person name="Woyke T.J."/>
        </authorList>
    </citation>
    <scope>NUCLEOTIDE SEQUENCE [LARGE SCALE GENOMIC DNA]</scope>
    <source>
        <strain evidence="10 11">Mc-S-70</strain>
    </source>
</reference>
<dbReference type="PANTHER" id="PTHR20854:SF4">
    <property type="entry name" value="INOSITOL-1-MONOPHOSPHATASE-RELATED"/>
    <property type="match status" value="1"/>
</dbReference>
<comment type="similarity">
    <text evidence="8">Belongs to the inositol monophosphatase superfamily. FBPase class 4 family.</text>
</comment>
<evidence type="ECO:0000256" key="5">
    <source>
        <dbReference type="ARBA" id="ARBA00022801"/>
    </source>
</evidence>
<feature type="binding site" evidence="9">
    <location>
        <position position="84"/>
    </location>
    <ligand>
        <name>Mg(2+)</name>
        <dbReference type="ChEBI" id="CHEBI:18420"/>
        <label>1</label>
        <note>catalytic</note>
    </ligand>
</feature>
<comment type="caution">
    <text evidence="10">The sequence shown here is derived from an EMBL/GenBank/DDBJ whole genome shotgun (WGS) entry which is preliminary data.</text>
</comment>
<organism evidence="10 11">
    <name type="scientific">Methanotorris formicicus Mc-S-70</name>
    <dbReference type="NCBI Taxonomy" id="647171"/>
    <lineage>
        <taxon>Archaea</taxon>
        <taxon>Methanobacteriati</taxon>
        <taxon>Methanobacteriota</taxon>
        <taxon>Methanomada group</taxon>
        <taxon>Methanococci</taxon>
        <taxon>Methanococcales</taxon>
        <taxon>Methanocaldococcaceae</taxon>
        <taxon>Methanotorris</taxon>
    </lineage>
</organism>
<dbReference type="Pfam" id="PF00459">
    <property type="entry name" value="Inositol_P"/>
    <property type="match status" value="1"/>
</dbReference>
<name>H1L0M7_9EURY</name>
<evidence type="ECO:0000256" key="8">
    <source>
        <dbReference type="ARBA" id="ARBA00038103"/>
    </source>
</evidence>
<accession>H1L0M7</accession>
<feature type="binding site" evidence="9">
    <location>
        <position position="198"/>
    </location>
    <ligand>
        <name>Mg(2+)</name>
        <dbReference type="ChEBI" id="CHEBI:18420"/>
        <label>1</label>
        <note>catalytic</note>
    </ligand>
</feature>
<dbReference type="PRINTS" id="PR00377">
    <property type="entry name" value="IMPHPHTASES"/>
</dbReference>
<evidence type="ECO:0000256" key="6">
    <source>
        <dbReference type="ARBA" id="ARBA00022842"/>
    </source>
</evidence>
<dbReference type="PROSITE" id="PS00629">
    <property type="entry name" value="IMP_1"/>
    <property type="match status" value="1"/>
</dbReference>
<dbReference type="Gene3D" id="3.40.190.80">
    <property type="match status" value="1"/>
</dbReference>
<dbReference type="Proteomes" id="UP000003706">
    <property type="component" value="Unassembled WGS sequence"/>
</dbReference>
<dbReference type="RefSeq" id="WP_007045027.1">
    <property type="nucleotide sequence ID" value="NZ_AGJL01000048.1"/>
</dbReference>
<evidence type="ECO:0000256" key="2">
    <source>
        <dbReference type="ARBA" id="ARBA00001946"/>
    </source>
</evidence>
<dbReference type="PATRIC" id="fig|647171.4.peg.1559"/>
<dbReference type="OrthoDB" id="58111at2157"/>
<dbReference type="InterPro" id="IPR000760">
    <property type="entry name" value="Inositol_monophosphatase-like"/>
</dbReference>
<evidence type="ECO:0000313" key="11">
    <source>
        <dbReference type="Proteomes" id="UP000003706"/>
    </source>
</evidence>
<dbReference type="FunFam" id="3.30.540.10:FF:000027">
    <property type="entry name" value="Fructose-1,6-bisphosphatase/inositol-1-monophosphatase"/>
    <property type="match status" value="1"/>
</dbReference>
<dbReference type="AlphaFoldDB" id="H1L0M7"/>
<dbReference type="Gene3D" id="3.30.540.10">
    <property type="entry name" value="Fructose-1,6-Bisphosphatase, subunit A, domain 1"/>
    <property type="match status" value="1"/>
</dbReference>
<sequence length="250" mass="27912">MKWDEIALKIAKDIEKDIMPIFGKKEASKFIGYSPSGDKTKLVDKIAEDIVLEHLLPLDVNIVSEESGGINKESEYTVVVDPVDGSYNFIKGIPIFGFSFAVFKKNEPIYTMIYEFVTKNVYEGIPKRGAYLNGRKIKVKPLKLESISLSFYGNKDANFLKNVRRFRILGAIAVELVYLAKGSLDGVVDIRKYVRPTDIAAGVVIARESGAIITDENGEELTFNLSATERLNIIAVNSKELLDIILENIK</sequence>
<protein>
    <recommendedName>
        <fullName evidence="3">fructose-bisphosphatase</fullName>
        <ecNumber evidence="3">3.1.3.11</ecNumber>
    </recommendedName>
</protein>
<dbReference type="NCBIfam" id="NF009321">
    <property type="entry name" value="PRK12676.1"/>
    <property type="match status" value="1"/>
</dbReference>
<dbReference type="EMBL" id="AGJL01000048">
    <property type="protein sequence ID" value="EHP84644.1"/>
    <property type="molecule type" value="Genomic_DNA"/>
</dbReference>
<dbReference type="EC" id="3.1.3.11" evidence="3"/>
<dbReference type="GO" id="GO:0046872">
    <property type="term" value="F:metal ion binding"/>
    <property type="evidence" value="ECO:0007669"/>
    <property type="project" value="UniProtKB-KW"/>
</dbReference>
<dbReference type="GO" id="GO:0042132">
    <property type="term" value="F:fructose 1,6-bisphosphate 1-phosphatase activity"/>
    <property type="evidence" value="ECO:0007669"/>
    <property type="project" value="UniProtKB-EC"/>
</dbReference>
<evidence type="ECO:0000256" key="9">
    <source>
        <dbReference type="PIRSR" id="PIRSR600760-2"/>
    </source>
</evidence>
<feature type="binding site" evidence="9">
    <location>
        <position position="65"/>
    </location>
    <ligand>
        <name>Mg(2+)</name>
        <dbReference type="ChEBI" id="CHEBI:18420"/>
        <label>1</label>
        <note>catalytic</note>
    </ligand>
</feature>
<keyword evidence="7" id="KW-0119">Carbohydrate metabolism</keyword>
<keyword evidence="5" id="KW-0378">Hydrolase</keyword>
<comment type="cofactor">
    <cofactor evidence="2 9">
        <name>Mg(2+)</name>
        <dbReference type="ChEBI" id="CHEBI:18420"/>
    </cofactor>
</comment>
<proteinExistence type="inferred from homology"/>
<keyword evidence="6 9" id="KW-0460">Magnesium</keyword>
<dbReference type="SUPFAM" id="SSF56655">
    <property type="entry name" value="Carbohydrate phosphatase"/>
    <property type="match status" value="1"/>
</dbReference>
<evidence type="ECO:0000256" key="1">
    <source>
        <dbReference type="ARBA" id="ARBA00001273"/>
    </source>
</evidence>